<evidence type="ECO:0000313" key="1">
    <source>
        <dbReference type="EMBL" id="CTQ66531.1"/>
    </source>
</evidence>
<organism evidence="1 2">
    <name type="scientific">Roseibium alexandrii</name>
    <dbReference type="NCBI Taxonomy" id="388408"/>
    <lineage>
        <taxon>Bacteria</taxon>
        <taxon>Pseudomonadati</taxon>
        <taxon>Pseudomonadota</taxon>
        <taxon>Alphaproteobacteria</taxon>
        <taxon>Hyphomicrobiales</taxon>
        <taxon>Stappiaceae</taxon>
        <taxon>Roseibium</taxon>
    </lineage>
</organism>
<dbReference type="EMBL" id="CXWD01000004">
    <property type="protein sequence ID" value="CTQ66531.1"/>
    <property type="molecule type" value="Genomic_DNA"/>
</dbReference>
<sequence>MFSPLVLKAMRETYPYHTLLFVERVLFKENVFAEAGRFQGAEDCLEPKSSCLV</sequence>
<protein>
    <submittedName>
        <fullName evidence="1">Uncharacterized protein</fullName>
    </submittedName>
</protein>
<reference evidence="2" key="1">
    <citation type="submission" date="2015-07" db="EMBL/GenBank/DDBJ databases">
        <authorList>
            <person name="Rodrigo-Torres Lidia"/>
            <person name="Arahal R.David."/>
        </authorList>
    </citation>
    <scope>NUCLEOTIDE SEQUENCE [LARGE SCALE GENOMIC DNA]</scope>
    <source>
        <strain evidence="2">CECT 5112</strain>
    </source>
</reference>
<proteinExistence type="predicted"/>
<gene>
    <name evidence="1" type="ORF">LAX5112_01002</name>
</gene>
<name>A0A0M6ZWB2_9HYPH</name>
<accession>A0A0M6ZWB2</accession>
<evidence type="ECO:0000313" key="2">
    <source>
        <dbReference type="Proteomes" id="UP000053235"/>
    </source>
</evidence>
<dbReference type="AlphaFoldDB" id="A0A0M6ZWB2"/>
<dbReference type="Proteomes" id="UP000053235">
    <property type="component" value="Unassembled WGS sequence"/>
</dbReference>
<keyword evidence="2" id="KW-1185">Reference proteome</keyword>